<dbReference type="PANTHER" id="PTHR12526:SF630">
    <property type="entry name" value="GLYCOSYLTRANSFERASE"/>
    <property type="match status" value="1"/>
</dbReference>
<evidence type="ECO:0000313" key="7">
    <source>
        <dbReference type="EMBL" id="CAB4832597.1"/>
    </source>
</evidence>
<gene>
    <name evidence="4" type="ORF">UFOPK2510_00610</name>
    <name evidence="5" type="ORF">UFOPK2718_01002</name>
    <name evidence="6" type="ORF">UFOPK2936_01307</name>
    <name evidence="7" type="ORF">UFOPK3174_01355</name>
    <name evidence="8" type="ORF">UFOPK3328_00679</name>
    <name evidence="9" type="ORF">UFOPK3779_01393</name>
    <name evidence="3" type="ORF">UFOPK4107_00336</name>
    <name evidence="10" type="ORF">UFOPK4403_00526</name>
</gene>
<dbReference type="AlphaFoldDB" id="A0A6J6NT25"/>
<dbReference type="EMBL" id="CAEZXO010000003">
    <property type="protein sequence ID" value="CAB4689971.1"/>
    <property type="molecule type" value="Genomic_DNA"/>
</dbReference>
<protein>
    <submittedName>
        <fullName evidence="4">Unannotated protein</fullName>
    </submittedName>
</protein>
<dbReference type="EMBL" id="CAFBQX010000002">
    <property type="protein sequence ID" value="CAB5071084.1"/>
    <property type="molecule type" value="Genomic_DNA"/>
</dbReference>
<proteinExistence type="predicted"/>
<accession>A0A6J6NT25</accession>
<dbReference type="Pfam" id="PF13579">
    <property type="entry name" value="Glyco_trans_4_4"/>
    <property type="match status" value="1"/>
</dbReference>
<reference evidence="4" key="1">
    <citation type="submission" date="2020-05" db="EMBL/GenBank/DDBJ databases">
        <authorList>
            <person name="Chiriac C."/>
            <person name="Salcher M."/>
            <person name="Ghai R."/>
            <person name="Kavagutti S V."/>
        </authorList>
    </citation>
    <scope>NUCLEOTIDE SEQUENCE</scope>
</reference>
<dbReference type="InterPro" id="IPR001296">
    <property type="entry name" value="Glyco_trans_1"/>
</dbReference>
<feature type="domain" description="Glycosyl transferase family 1" evidence="1">
    <location>
        <begin position="235"/>
        <end position="387"/>
    </location>
</feature>
<evidence type="ECO:0000313" key="9">
    <source>
        <dbReference type="EMBL" id="CAB4953661.1"/>
    </source>
</evidence>
<evidence type="ECO:0000313" key="5">
    <source>
        <dbReference type="EMBL" id="CAB4727319.1"/>
    </source>
</evidence>
<dbReference type="GO" id="GO:0016757">
    <property type="term" value="F:glycosyltransferase activity"/>
    <property type="evidence" value="ECO:0007669"/>
    <property type="project" value="InterPro"/>
</dbReference>
<sequence>MICGEQESTGASITEALCPLKSVYLRQDTPMVRKQSERIRVMRIIARMNVGGPAVQVSGLMRGFDTTQFEQKLITGFCAPDESDYLDTVATDVTATRIKGLGRSVSPMADFSSLLQVVREIRTFRPDVIHTHTAKAGVIGRIASILSGHKAIRVHTFHGHLLHGYFGTLKTQLVIITEKLLAIFTTHLLAVGKKVMDDLLEVGIGKASKFSVMPPGLEMKQMPSRASACDLLKLDPTNTYCAFIGRITQIKRPDRFLDVVAETARRGNSIHFIVAGAGDLLDYCNERVARESLPVTFLGWREDIETVFAASDMVILTSDNEGTPLSLIQAGMANLPVIATDVGSISEIVVDGSTGLLTDLSTTALTQALEKLIADPSLRHQMGNKAKAYTMERYGVQRLVRDHQDLYLKLLNKWEIFLK</sequence>
<dbReference type="EMBL" id="CAFBLD010000004">
    <property type="protein sequence ID" value="CAB4864546.1"/>
    <property type="molecule type" value="Genomic_DNA"/>
</dbReference>
<dbReference type="EMBL" id="CAESAE010000002">
    <property type="protein sequence ID" value="CAB4332653.1"/>
    <property type="molecule type" value="Genomic_DNA"/>
</dbReference>
<dbReference type="EMBL" id="CAFBNH010000010">
    <property type="protein sequence ID" value="CAB4953661.1"/>
    <property type="molecule type" value="Genomic_DNA"/>
</dbReference>
<organism evidence="4">
    <name type="scientific">freshwater metagenome</name>
    <dbReference type="NCBI Taxonomy" id="449393"/>
    <lineage>
        <taxon>unclassified sequences</taxon>
        <taxon>metagenomes</taxon>
        <taxon>ecological metagenomes</taxon>
    </lineage>
</organism>
<dbReference type="SUPFAM" id="SSF53756">
    <property type="entry name" value="UDP-Glycosyltransferase/glycogen phosphorylase"/>
    <property type="match status" value="1"/>
</dbReference>
<dbReference type="PANTHER" id="PTHR12526">
    <property type="entry name" value="GLYCOSYLTRANSFERASE"/>
    <property type="match status" value="1"/>
</dbReference>
<dbReference type="EMBL" id="CAEZZW010000007">
    <property type="protein sequence ID" value="CAB4786193.1"/>
    <property type="molecule type" value="Genomic_DNA"/>
</dbReference>
<dbReference type="Pfam" id="PF00534">
    <property type="entry name" value="Glycos_transf_1"/>
    <property type="match status" value="1"/>
</dbReference>
<evidence type="ECO:0000313" key="4">
    <source>
        <dbReference type="EMBL" id="CAB4689971.1"/>
    </source>
</evidence>
<name>A0A6J6NT25_9ZZZZ</name>
<dbReference type="EMBL" id="CAEZYM010000009">
    <property type="protein sequence ID" value="CAB4727319.1"/>
    <property type="molecule type" value="Genomic_DNA"/>
</dbReference>
<evidence type="ECO:0000313" key="8">
    <source>
        <dbReference type="EMBL" id="CAB4864546.1"/>
    </source>
</evidence>
<evidence type="ECO:0000259" key="2">
    <source>
        <dbReference type="Pfam" id="PF13579"/>
    </source>
</evidence>
<dbReference type="EMBL" id="CAFABH010000031">
    <property type="protein sequence ID" value="CAB4832597.1"/>
    <property type="molecule type" value="Genomic_DNA"/>
</dbReference>
<feature type="domain" description="Glycosyltransferase subfamily 4-like N-terminal" evidence="2">
    <location>
        <begin position="51"/>
        <end position="216"/>
    </location>
</feature>
<dbReference type="InterPro" id="IPR028098">
    <property type="entry name" value="Glyco_trans_4-like_N"/>
</dbReference>
<evidence type="ECO:0000259" key="1">
    <source>
        <dbReference type="Pfam" id="PF00534"/>
    </source>
</evidence>
<evidence type="ECO:0000313" key="6">
    <source>
        <dbReference type="EMBL" id="CAB4786193.1"/>
    </source>
</evidence>
<evidence type="ECO:0000313" key="3">
    <source>
        <dbReference type="EMBL" id="CAB4332653.1"/>
    </source>
</evidence>
<dbReference type="Gene3D" id="3.40.50.2000">
    <property type="entry name" value="Glycogen Phosphorylase B"/>
    <property type="match status" value="2"/>
</dbReference>
<evidence type="ECO:0000313" key="10">
    <source>
        <dbReference type="EMBL" id="CAB5071084.1"/>
    </source>
</evidence>